<evidence type="ECO:0000313" key="5">
    <source>
        <dbReference type="Proteomes" id="UP000256661"/>
    </source>
</evidence>
<keyword evidence="2" id="KW-0472">Membrane</keyword>
<proteinExistence type="predicted"/>
<dbReference type="GO" id="GO:0006974">
    <property type="term" value="P:DNA damage response"/>
    <property type="evidence" value="ECO:0007669"/>
    <property type="project" value="TreeGrafter"/>
</dbReference>
<dbReference type="InterPro" id="IPR008024">
    <property type="entry name" value="YiaAB"/>
</dbReference>
<dbReference type="Pfam" id="PF05360">
    <property type="entry name" value="YiaAB"/>
    <property type="match status" value="1"/>
</dbReference>
<keyword evidence="2" id="KW-0812">Transmembrane</keyword>
<accession>A0A3D9SLM7</accession>
<name>A0A3D9SLM7_9ACTN</name>
<evidence type="ECO:0000256" key="1">
    <source>
        <dbReference type="SAM" id="MobiDB-lite"/>
    </source>
</evidence>
<comment type="caution">
    <text evidence="4">The sequence shown here is derived from an EMBL/GenBank/DDBJ whole genome shotgun (WGS) entry which is preliminary data.</text>
</comment>
<reference evidence="4 5" key="1">
    <citation type="submission" date="2018-08" db="EMBL/GenBank/DDBJ databases">
        <title>Sequencing the genomes of 1000 actinobacteria strains.</title>
        <authorList>
            <person name="Klenk H.-P."/>
        </authorList>
    </citation>
    <scope>NUCLEOTIDE SEQUENCE [LARGE SCALE GENOMIC DNA]</scope>
    <source>
        <strain evidence="4 5">DSM 43927</strain>
    </source>
</reference>
<evidence type="ECO:0000256" key="2">
    <source>
        <dbReference type="SAM" id="Phobius"/>
    </source>
</evidence>
<feature type="transmembrane region" description="Helical" evidence="2">
    <location>
        <begin position="40"/>
        <end position="63"/>
    </location>
</feature>
<sequence>MNALQQLKGSTAFFIQSTISFAVATVGVGLGIAYLPAPLWIRAFLALGMLYVITSTFTLAKVIRDRQEATAMLNRPEQPGLQSPLPPNAPYVDASGGAWG</sequence>
<evidence type="ECO:0000259" key="3">
    <source>
        <dbReference type="Pfam" id="PF05360"/>
    </source>
</evidence>
<keyword evidence="2" id="KW-1133">Transmembrane helix</keyword>
<dbReference type="PANTHER" id="PTHR37290:SF1">
    <property type="entry name" value="INNER MEMBRANE PROTEIN YIAA"/>
    <property type="match status" value="1"/>
</dbReference>
<dbReference type="PANTHER" id="PTHR37290">
    <property type="entry name" value="INNER MEMBRANE PROTEIN YIAA-RELATED"/>
    <property type="match status" value="1"/>
</dbReference>
<dbReference type="RefSeq" id="WP_116022244.1">
    <property type="nucleotide sequence ID" value="NZ_QTTT01000001.1"/>
</dbReference>
<evidence type="ECO:0000313" key="4">
    <source>
        <dbReference type="EMBL" id="REE96627.1"/>
    </source>
</evidence>
<dbReference type="EMBL" id="QTTT01000001">
    <property type="protein sequence ID" value="REE96627.1"/>
    <property type="molecule type" value="Genomic_DNA"/>
</dbReference>
<protein>
    <recommendedName>
        <fullName evidence="3">YiaAB two helix domain-containing protein</fullName>
    </recommendedName>
</protein>
<gene>
    <name evidence="4" type="ORF">DFJ69_2066</name>
</gene>
<keyword evidence="5" id="KW-1185">Reference proteome</keyword>
<dbReference type="Proteomes" id="UP000256661">
    <property type="component" value="Unassembled WGS sequence"/>
</dbReference>
<dbReference type="OrthoDB" id="3296350at2"/>
<dbReference type="AlphaFoldDB" id="A0A3D9SLM7"/>
<feature type="transmembrane region" description="Helical" evidence="2">
    <location>
        <begin position="12"/>
        <end position="34"/>
    </location>
</feature>
<organism evidence="4 5">
    <name type="scientific">Thermomonospora umbrina</name>
    <dbReference type="NCBI Taxonomy" id="111806"/>
    <lineage>
        <taxon>Bacteria</taxon>
        <taxon>Bacillati</taxon>
        <taxon>Actinomycetota</taxon>
        <taxon>Actinomycetes</taxon>
        <taxon>Streptosporangiales</taxon>
        <taxon>Thermomonosporaceae</taxon>
        <taxon>Thermomonospora</taxon>
    </lineage>
</organism>
<dbReference type="GO" id="GO:0005886">
    <property type="term" value="C:plasma membrane"/>
    <property type="evidence" value="ECO:0007669"/>
    <property type="project" value="TreeGrafter"/>
</dbReference>
<feature type="domain" description="YiaAB two helix" evidence="3">
    <location>
        <begin position="13"/>
        <end position="65"/>
    </location>
</feature>
<feature type="region of interest" description="Disordered" evidence="1">
    <location>
        <begin position="74"/>
        <end position="100"/>
    </location>
</feature>
<dbReference type="InterPro" id="IPR038972">
    <property type="entry name" value="YiaA-like"/>
</dbReference>